<dbReference type="NCBIfam" id="TIGR00079">
    <property type="entry name" value="pept_deformyl"/>
    <property type="match status" value="1"/>
</dbReference>
<protein>
    <recommendedName>
        <fullName evidence="6">Peptide deformylase</fullName>
        <shortName evidence="6">PDF</shortName>
        <ecNumber evidence="6">3.5.1.88</ecNumber>
    </recommendedName>
    <alternativeName>
        <fullName evidence="6">Polypeptide deformylase</fullName>
    </alternativeName>
</protein>
<comment type="function">
    <text evidence="6">Removes the formyl group from the N-terminal Met of newly synthesized proteins. Requires at least a dipeptide for an efficient rate of reaction. N-terminal L-methionine is a prerequisite for activity but the enzyme has broad specificity at other positions.</text>
</comment>
<dbReference type="STRING" id="1121256.SAMN02746089_01475"/>
<sequence length="161" mass="18185">MAIRNIRIYDDEILRKKAKKVDQFDDRLKQLLDDMAETMYQANGVGLAAPQVGILKRAVVIDIGEGIVELINPVIVEQEGEQVDVEGCLSIPNVLGEVKRPKKVKVEAQDRAGNRIELTGEDLMARAICHELDHLEGVLFIDKVIRFVDKDEKSKREVKRP</sequence>
<evidence type="ECO:0000256" key="4">
    <source>
        <dbReference type="ARBA" id="ARBA00022917"/>
    </source>
</evidence>
<evidence type="ECO:0000313" key="7">
    <source>
        <dbReference type="EMBL" id="SHF20198.1"/>
    </source>
</evidence>
<dbReference type="GO" id="GO:0042586">
    <property type="term" value="F:peptide deformylase activity"/>
    <property type="evidence" value="ECO:0007669"/>
    <property type="project" value="UniProtKB-UniRule"/>
</dbReference>
<dbReference type="PANTHER" id="PTHR10458:SF22">
    <property type="entry name" value="PEPTIDE DEFORMYLASE"/>
    <property type="match status" value="1"/>
</dbReference>
<dbReference type="PIRSF" id="PIRSF004749">
    <property type="entry name" value="Pep_def"/>
    <property type="match status" value="1"/>
</dbReference>
<feature type="binding site" evidence="6">
    <location>
        <position position="134"/>
    </location>
    <ligand>
        <name>Fe cation</name>
        <dbReference type="ChEBI" id="CHEBI:24875"/>
    </ligand>
</feature>
<dbReference type="Gene3D" id="3.90.45.10">
    <property type="entry name" value="Peptide deformylase"/>
    <property type="match status" value="1"/>
</dbReference>
<evidence type="ECO:0000256" key="1">
    <source>
        <dbReference type="ARBA" id="ARBA00010759"/>
    </source>
</evidence>
<proteinExistence type="inferred from homology"/>
<comment type="similarity">
    <text evidence="1 6">Belongs to the polypeptide deformylase family.</text>
</comment>
<dbReference type="GO" id="GO:0046872">
    <property type="term" value="F:metal ion binding"/>
    <property type="evidence" value="ECO:0007669"/>
    <property type="project" value="UniProtKB-KW"/>
</dbReference>
<feature type="active site" evidence="6">
    <location>
        <position position="131"/>
    </location>
</feature>
<evidence type="ECO:0000256" key="5">
    <source>
        <dbReference type="ARBA" id="ARBA00023004"/>
    </source>
</evidence>
<evidence type="ECO:0000256" key="6">
    <source>
        <dbReference type="HAMAP-Rule" id="MF_00163"/>
    </source>
</evidence>
<dbReference type="AlphaFoldDB" id="A0A1M4ZQB7"/>
<feature type="binding site" evidence="6">
    <location>
        <position position="88"/>
    </location>
    <ligand>
        <name>Fe cation</name>
        <dbReference type="ChEBI" id="CHEBI:24875"/>
    </ligand>
</feature>
<comment type="cofactor">
    <cofactor evidence="6">
        <name>Fe(2+)</name>
        <dbReference type="ChEBI" id="CHEBI:29033"/>
    </cofactor>
    <text evidence="6">Binds 1 Fe(2+) ion.</text>
</comment>
<keyword evidence="5 6" id="KW-0408">Iron</keyword>
<dbReference type="SUPFAM" id="SSF56420">
    <property type="entry name" value="Peptide deformylase"/>
    <property type="match status" value="1"/>
</dbReference>
<dbReference type="EMBL" id="FQVH01000014">
    <property type="protein sequence ID" value="SHF20198.1"/>
    <property type="molecule type" value="Genomic_DNA"/>
</dbReference>
<keyword evidence="3 6" id="KW-0378">Hydrolase</keyword>
<reference evidence="7 8" key="1">
    <citation type="submission" date="2016-11" db="EMBL/GenBank/DDBJ databases">
        <authorList>
            <person name="Jaros S."/>
            <person name="Januszkiewicz K."/>
            <person name="Wedrychowicz H."/>
        </authorList>
    </citation>
    <scope>NUCLEOTIDE SEQUENCE [LARGE SCALE GENOMIC DNA]</scope>
    <source>
        <strain evidence="7 8">DSM 17918</strain>
    </source>
</reference>
<dbReference type="InterPro" id="IPR023635">
    <property type="entry name" value="Peptide_deformylase"/>
</dbReference>
<gene>
    <name evidence="6" type="primary">def</name>
    <name evidence="7" type="ORF">SAMN02746089_01475</name>
</gene>
<dbReference type="InterPro" id="IPR036821">
    <property type="entry name" value="Peptide_deformylase_sf"/>
</dbReference>
<dbReference type="HAMAP" id="MF_00163">
    <property type="entry name" value="Pep_deformylase"/>
    <property type="match status" value="1"/>
</dbReference>
<keyword evidence="4 6" id="KW-0648">Protein biosynthesis</keyword>
<evidence type="ECO:0000313" key="8">
    <source>
        <dbReference type="Proteomes" id="UP000184088"/>
    </source>
</evidence>
<evidence type="ECO:0000256" key="3">
    <source>
        <dbReference type="ARBA" id="ARBA00022801"/>
    </source>
</evidence>
<accession>A0A1M4ZQB7</accession>
<keyword evidence="2 6" id="KW-0479">Metal-binding</keyword>
<dbReference type="GO" id="GO:0006412">
    <property type="term" value="P:translation"/>
    <property type="evidence" value="ECO:0007669"/>
    <property type="project" value="UniProtKB-UniRule"/>
</dbReference>
<dbReference type="FunFam" id="3.90.45.10:FF:000005">
    <property type="entry name" value="Peptide deformylase"/>
    <property type="match status" value="1"/>
</dbReference>
<name>A0A1M4ZQB7_9THEO</name>
<dbReference type="PANTHER" id="PTHR10458">
    <property type="entry name" value="PEPTIDE DEFORMYLASE"/>
    <property type="match status" value="1"/>
</dbReference>
<dbReference type="PRINTS" id="PR01576">
    <property type="entry name" value="PDEFORMYLASE"/>
</dbReference>
<comment type="catalytic activity">
    <reaction evidence="6">
        <text>N-terminal N-formyl-L-methionyl-[peptide] + H2O = N-terminal L-methionyl-[peptide] + formate</text>
        <dbReference type="Rhea" id="RHEA:24420"/>
        <dbReference type="Rhea" id="RHEA-COMP:10639"/>
        <dbReference type="Rhea" id="RHEA-COMP:10640"/>
        <dbReference type="ChEBI" id="CHEBI:15377"/>
        <dbReference type="ChEBI" id="CHEBI:15740"/>
        <dbReference type="ChEBI" id="CHEBI:49298"/>
        <dbReference type="ChEBI" id="CHEBI:64731"/>
        <dbReference type="EC" id="3.5.1.88"/>
    </reaction>
</comment>
<feature type="binding site" evidence="6">
    <location>
        <position position="130"/>
    </location>
    <ligand>
        <name>Fe cation</name>
        <dbReference type="ChEBI" id="CHEBI:24875"/>
    </ligand>
</feature>
<keyword evidence="8" id="KW-1185">Reference proteome</keyword>
<organism evidence="7 8">
    <name type="scientific">Caldanaerobius fijiensis DSM 17918</name>
    <dbReference type="NCBI Taxonomy" id="1121256"/>
    <lineage>
        <taxon>Bacteria</taxon>
        <taxon>Bacillati</taxon>
        <taxon>Bacillota</taxon>
        <taxon>Clostridia</taxon>
        <taxon>Thermoanaerobacterales</taxon>
        <taxon>Thermoanaerobacteraceae</taxon>
        <taxon>Caldanaerobius</taxon>
    </lineage>
</organism>
<dbReference type="Pfam" id="PF01327">
    <property type="entry name" value="Pep_deformylase"/>
    <property type="match status" value="1"/>
</dbReference>
<dbReference type="Proteomes" id="UP000184088">
    <property type="component" value="Unassembled WGS sequence"/>
</dbReference>
<dbReference type="RefSeq" id="WP_073343435.1">
    <property type="nucleotide sequence ID" value="NZ_FQVH01000014.1"/>
</dbReference>
<evidence type="ECO:0000256" key="2">
    <source>
        <dbReference type="ARBA" id="ARBA00022723"/>
    </source>
</evidence>
<dbReference type="EC" id="3.5.1.88" evidence="6"/>
<dbReference type="NCBIfam" id="NF001159">
    <property type="entry name" value="PRK00150.1-3"/>
    <property type="match status" value="1"/>
</dbReference>
<dbReference type="OrthoDB" id="9784988at2"/>
<dbReference type="CDD" id="cd00487">
    <property type="entry name" value="Pep_deformylase"/>
    <property type="match status" value="1"/>
</dbReference>